<dbReference type="Pfam" id="PF09988">
    <property type="entry name" value="DUF2227"/>
    <property type="match status" value="1"/>
</dbReference>
<sequence>MPSGRVHNLINIGTYSALAAAALYADRTGLWPIAWTDALGFSAAFLIGTFLLSPDLDLATGRVDSKRRWGLLGFIWVPYGRVFSHRGLSHSWVLGPLTRLGYLALLLALLFGLAQTAWPELRRPLPALDERWLWPVVAGYFLSQWLHLMADGVGPGHGWRHLRGRRSRSR</sequence>
<dbReference type="RefSeq" id="WP_380081776.1">
    <property type="nucleotide sequence ID" value="NZ_JBHSWD010000001.1"/>
</dbReference>
<feature type="transmembrane region" description="Helical" evidence="1">
    <location>
        <begin position="32"/>
        <end position="51"/>
    </location>
</feature>
<dbReference type="Proteomes" id="UP001596297">
    <property type="component" value="Unassembled WGS sequence"/>
</dbReference>
<proteinExistence type="predicted"/>
<dbReference type="PANTHER" id="PTHR39085">
    <property type="entry name" value="SLL0924 PROTEIN"/>
    <property type="match status" value="1"/>
</dbReference>
<organism evidence="2 3">
    <name type="scientific">Deinococcus lacus</name>
    <dbReference type="NCBI Taxonomy" id="392561"/>
    <lineage>
        <taxon>Bacteria</taxon>
        <taxon>Thermotogati</taxon>
        <taxon>Deinococcota</taxon>
        <taxon>Deinococci</taxon>
        <taxon>Deinococcales</taxon>
        <taxon>Deinococcaceae</taxon>
        <taxon>Deinococcus</taxon>
    </lineage>
</organism>
<gene>
    <name evidence="2" type="ORF">ACFP81_01055</name>
</gene>
<keyword evidence="3" id="KW-1185">Reference proteome</keyword>
<evidence type="ECO:0000313" key="2">
    <source>
        <dbReference type="EMBL" id="MFC6590763.1"/>
    </source>
</evidence>
<dbReference type="PANTHER" id="PTHR39085:SF1">
    <property type="entry name" value="SLL0924 PROTEIN"/>
    <property type="match status" value="1"/>
</dbReference>
<dbReference type="EMBL" id="JBHSWD010000001">
    <property type="protein sequence ID" value="MFC6590763.1"/>
    <property type="molecule type" value="Genomic_DNA"/>
</dbReference>
<protein>
    <submittedName>
        <fullName evidence="2">Metal-binding protein</fullName>
    </submittedName>
</protein>
<keyword evidence="1" id="KW-0812">Transmembrane</keyword>
<name>A0ABW1Y9V4_9DEIO</name>
<keyword evidence="1" id="KW-0472">Membrane</keyword>
<dbReference type="InterPro" id="IPR019250">
    <property type="entry name" value="DUF2227_metal-bd"/>
</dbReference>
<comment type="caution">
    <text evidence="2">The sequence shown here is derived from an EMBL/GenBank/DDBJ whole genome shotgun (WGS) entry which is preliminary data.</text>
</comment>
<evidence type="ECO:0000256" key="1">
    <source>
        <dbReference type="SAM" id="Phobius"/>
    </source>
</evidence>
<keyword evidence="1" id="KW-1133">Transmembrane helix</keyword>
<evidence type="ECO:0000313" key="3">
    <source>
        <dbReference type="Proteomes" id="UP001596297"/>
    </source>
</evidence>
<feature type="transmembrane region" description="Helical" evidence="1">
    <location>
        <begin position="100"/>
        <end position="118"/>
    </location>
</feature>
<reference evidence="3" key="1">
    <citation type="journal article" date="2019" name="Int. J. Syst. Evol. Microbiol.">
        <title>The Global Catalogue of Microorganisms (GCM) 10K type strain sequencing project: providing services to taxonomists for standard genome sequencing and annotation.</title>
        <authorList>
            <consortium name="The Broad Institute Genomics Platform"/>
            <consortium name="The Broad Institute Genome Sequencing Center for Infectious Disease"/>
            <person name="Wu L."/>
            <person name="Ma J."/>
        </authorList>
    </citation>
    <scope>NUCLEOTIDE SEQUENCE [LARGE SCALE GENOMIC DNA]</scope>
    <source>
        <strain evidence="3">CGMCC 1.15772</strain>
    </source>
</reference>
<accession>A0ABW1Y9V4</accession>